<feature type="region of interest" description="Disordered" evidence="6">
    <location>
        <begin position="1"/>
        <end position="97"/>
    </location>
</feature>
<feature type="region of interest" description="Disordered" evidence="6">
    <location>
        <begin position="321"/>
        <end position="426"/>
    </location>
</feature>
<evidence type="ECO:0000256" key="6">
    <source>
        <dbReference type="SAM" id="MobiDB-lite"/>
    </source>
</evidence>
<keyword evidence="9" id="KW-1185">Reference proteome</keyword>
<dbReference type="GO" id="GO:0052905">
    <property type="term" value="F:tRNA (guanosine(9)-N1)-methyltransferase activity"/>
    <property type="evidence" value="ECO:0007669"/>
    <property type="project" value="UniProtKB-EC"/>
</dbReference>
<dbReference type="InterPro" id="IPR028564">
    <property type="entry name" value="MT_TRM10-typ"/>
</dbReference>
<keyword evidence="4" id="KW-0949">S-adenosyl-L-methionine</keyword>
<evidence type="ECO:0000259" key="7">
    <source>
        <dbReference type="PROSITE" id="PS51675"/>
    </source>
</evidence>
<dbReference type="InterPro" id="IPR038459">
    <property type="entry name" value="MT_TRM10-typ_sf"/>
</dbReference>
<comment type="caution">
    <text evidence="8">The sequence shown here is derived from an EMBL/GenBank/DDBJ whole genome shotgun (WGS) entry which is preliminary data.</text>
</comment>
<dbReference type="GO" id="GO:0005634">
    <property type="term" value="C:nucleus"/>
    <property type="evidence" value="ECO:0007669"/>
    <property type="project" value="TreeGrafter"/>
</dbReference>
<dbReference type="EMBL" id="LSYV01000006">
    <property type="protein sequence ID" value="KXZ54099.1"/>
    <property type="molecule type" value="Genomic_DNA"/>
</dbReference>
<dbReference type="PANTHER" id="PTHR13563">
    <property type="entry name" value="TRNA (GUANINE-9-) METHYLTRANSFERASE"/>
    <property type="match status" value="1"/>
</dbReference>
<protein>
    <recommendedName>
        <fullName evidence="1">tRNA (guanine(9)-N(1))-methyltransferase</fullName>
        <ecNumber evidence="1">2.1.1.221</ecNumber>
    </recommendedName>
</protein>
<feature type="compositionally biased region" description="Low complexity" evidence="6">
    <location>
        <begin position="81"/>
        <end position="97"/>
    </location>
</feature>
<evidence type="ECO:0000256" key="4">
    <source>
        <dbReference type="ARBA" id="ARBA00022691"/>
    </source>
</evidence>
<dbReference type="STRING" id="33097.A0A150GWC3"/>
<dbReference type="PROSITE" id="PS51675">
    <property type="entry name" value="SAM_MT_TRM10"/>
    <property type="match status" value="1"/>
</dbReference>
<accession>A0A150GWC3</accession>
<evidence type="ECO:0000256" key="1">
    <source>
        <dbReference type="ARBA" id="ARBA00012797"/>
    </source>
</evidence>
<dbReference type="Proteomes" id="UP000075714">
    <property type="component" value="Unassembled WGS sequence"/>
</dbReference>
<dbReference type="OrthoDB" id="278300at2759"/>
<comment type="catalytic activity">
    <reaction evidence="5">
        <text>guanosine(9) in tRNA + S-adenosyl-L-methionine = N(1)-methylguanosine(9) in tRNA + S-adenosyl-L-homocysteine + H(+)</text>
        <dbReference type="Rhea" id="RHEA:43156"/>
        <dbReference type="Rhea" id="RHEA-COMP:10367"/>
        <dbReference type="Rhea" id="RHEA-COMP:10368"/>
        <dbReference type="ChEBI" id="CHEBI:15378"/>
        <dbReference type="ChEBI" id="CHEBI:57856"/>
        <dbReference type="ChEBI" id="CHEBI:59789"/>
        <dbReference type="ChEBI" id="CHEBI:73542"/>
        <dbReference type="ChEBI" id="CHEBI:74269"/>
        <dbReference type="EC" id="2.1.1.221"/>
    </reaction>
</comment>
<feature type="compositionally biased region" description="Basic residues" evidence="6">
    <location>
        <begin position="61"/>
        <end position="80"/>
    </location>
</feature>
<feature type="compositionally biased region" description="Low complexity" evidence="6">
    <location>
        <begin position="384"/>
        <end position="396"/>
    </location>
</feature>
<evidence type="ECO:0000313" key="9">
    <source>
        <dbReference type="Proteomes" id="UP000075714"/>
    </source>
</evidence>
<sequence length="445" mass="46594">MIGMDSHDKRVVHGAPLPDGGAWEGLQAVQSGAGDCTEEPSTSGRDASKAQRDEQWEARRRFNNMRRREKTKESHRKRAAAARAQQEELLSGMTPEQEAAWRTARRAARAARAAEEAAQLERVAAALAAGGPCGGPSAALRVAIDCSFSPSAPPKEMRSLCKQIENASATNKRHPRPACLTLTNWSEQLAALAAPCGGDGWRVLRLAQGPAEAFGADRVVVLSPDATEPLTSVDCEHAYVIGGIVDRTHRKGLTLGFAESQGLACRRLPIAEYAEPLGLVKGTRKCPVLNIDDVVRALLIQHETGDWVKALDAAIPARKRKPQIMGFTEPASSSSRAASEPPPEPAQQQQPNGCNDAGGDREGDGTQGGAGRKGLEARVEEEAAAVAVVSGENAVAPGASGSEGRSGEDGKGSGCGEQGTGAEADQGEVAAAYTAAVELLGLKIE</sequence>
<name>A0A150GWC3_GONPE</name>
<dbReference type="InterPro" id="IPR007356">
    <property type="entry name" value="tRNA_m1G_MeTrfase_euk"/>
</dbReference>
<dbReference type="GO" id="GO:0000049">
    <property type="term" value="F:tRNA binding"/>
    <property type="evidence" value="ECO:0007669"/>
    <property type="project" value="TreeGrafter"/>
</dbReference>
<feature type="compositionally biased region" description="Basic and acidic residues" evidence="6">
    <location>
        <begin position="1"/>
        <end position="11"/>
    </location>
</feature>
<proteinExistence type="predicted"/>
<organism evidence="8 9">
    <name type="scientific">Gonium pectorale</name>
    <name type="common">Green alga</name>
    <dbReference type="NCBI Taxonomy" id="33097"/>
    <lineage>
        <taxon>Eukaryota</taxon>
        <taxon>Viridiplantae</taxon>
        <taxon>Chlorophyta</taxon>
        <taxon>core chlorophytes</taxon>
        <taxon>Chlorophyceae</taxon>
        <taxon>CS clade</taxon>
        <taxon>Chlamydomonadales</taxon>
        <taxon>Volvocaceae</taxon>
        <taxon>Gonium</taxon>
    </lineage>
</organism>
<dbReference type="GO" id="GO:0002939">
    <property type="term" value="P:tRNA N1-guanine methylation"/>
    <property type="evidence" value="ECO:0007669"/>
    <property type="project" value="TreeGrafter"/>
</dbReference>
<feature type="compositionally biased region" description="Basic and acidic residues" evidence="6">
    <location>
        <begin position="46"/>
        <end position="60"/>
    </location>
</feature>
<evidence type="ECO:0000313" key="8">
    <source>
        <dbReference type="EMBL" id="KXZ54099.1"/>
    </source>
</evidence>
<evidence type="ECO:0000256" key="5">
    <source>
        <dbReference type="ARBA" id="ARBA00048434"/>
    </source>
</evidence>
<keyword evidence="3" id="KW-0808">Transferase</keyword>
<feature type="domain" description="SAM-dependent MTase TRM10-type" evidence="7">
    <location>
        <begin position="119"/>
        <end position="322"/>
    </location>
</feature>
<dbReference type="AlphaFoldDB" id="A0A150GWC3"/>
<keyword evidence="2" id="KW-0489">Methyltransferase</keyword>
<dbReference type="Gene3D" id="3.40.1280.30">
    <property type="match status" value="1"/>
</dbReference>
<reference evidence="9" key="1">
    <citation type="journal article" date="2016" name="Nat. Commun.">
        <title>The Gonium pectorale genome demonstrates co-option of cell cycle regulation during the evolution of multicellularity.</title>
        <authorList>
            <person name="Hanschen E.R."/>
            <person name="Marriage T.N."/>
            <person name="Ferris P.J."/>
            <person name="Hamaji T."/>
            <person name="Toyoda A."/>
            <person name="Fujiyama A."/>
            <person name="Neme R."/>
            <person name="Noguchi H."/>
            <person name="Minakuchi Y."/>
            <person name="Suzuki M."/>
            <person name="Kawai-Toyooka H."/>
            <person name="Smith D.R."/>
            <person name="Sparks H."/>
            <person name="Anderson J."/>
            <person name="Bakaric R."/>
            <person name="Luria V."/>
            <person name="Karger A."/>
            <person name="Kirschner M.W."/>
            <person name="Durand P.M."/>
            <person name="Michod R.E."/>
            <person name="Nozaki H."/>
            <person name="Olson B.J."/>
        </authorList>
    </citation>
    <scope>NUCLEOTIDE SEQUENCE [LARGE SCALE GENOMIC DNA]</scope>
    <source>
        <strain evidence="9">NIES-2863</strain>
    </source>
</reference>
<feature type="compositionally biased region" description="Low complexity" evidence="6">
    <location>
        <begin position="329"/>
        <end position="339"/>
    </location>
</feature>
<evidence type="ECO:0000256" key="2">
    <source>
        <dbReference type="ARBA" id="ARBA00022603"/>
    </source>
</evidence>
<dbReference type="CDD" id="cd18089">
    <property type="entry name" value="SPOUT_Trm10-like"/>
    <property type="match status" value="1"/>
</dbReference>
<evidence type="ECO:0000256" key="3">
    <source>
        <dbReference type="ARBA" id="ARBA00022679"/>
    </source>
</evidence>
<dbReference type="PANTHER" id="PTHR13563:SF13">
    <property type="entry name" value="TRNA METHYLTRANSFERASE 10 HOMOLOG A"/>
    <property type="match status" value="1"/>
</dbReference>
<dbReference type="EC" id="2.1.1.221" evidence="1"/>
<gene>
    <name evidence="8" type="ORF">GPECTOR_5g202</name>
</gene>